<evidence type="ECO:0000256" key="2">
    <source>
        <dbReference type="ARBA" id="ARBA00022692"/>
    </source>
</evidence>
<dbReference type="InterPro" id="IPR046450">
    <property type="entry name" value="PA_dom_sf"/>
</dbReference>
<dbReference type="GO" id="GO:0016020">
    <property type="term" value="C:membrane"/>
    <property type="evidence" value="ECO:0007669"/>
    <property type="project" value="UniProtKB-SubCell"/>
</dbReference>
<keyword evidence="14" id="KW-1185">Reference proteome</keyword>
<proteinExistence type="predicted"/>
<evidence type="ECO:0000256" key="1">
    <source>
        <dbReference type="ARBA" id="ARBA00004167"/>
    </source>
</evidence>
<dbReference type="FunFam" id="3.30.40.10:FF:000009">
    <property type="entry name" value="E3 ubiquitin-protein ligase RNF130"/>
    <property type="match status" value="1"/>
</dbReference>
<feature type="compositionally biased region" description="Low complexity" evidence="9">
    <location>
        <begin position="398"/>
        <end position="408"/>
    </location>
</feature>
<feature type="chain" id="PRO_5013017950" evidence="11">
    <location>
        <begin position="20"/>
        <end position="514"/>
    </location>
</feature>
<dbReference type="Proteomes" id="UP000183832">
    <property type="component" value="Unassembled WGS sequence"/>
</dbReference>
<dbReference type="PANTHER" id="PTHR46539:SF23">
    <property type="entry name" value="RING-TYPE DOMAIN-CONTAINING PROTEIN"/>
    <property type="match status" value="1"/>
</dbReference>
<keyword evidence="11" id="KW-0732">Signal</keyword>
<feature type="region of interest" description="Disordered" evidence="9">
    <location>
        <begin position="482"/>
        <end position="514"/>
    </location>
</feature>
<dbReference type="InterPro" id="IPR013083">
    <property type="entry name" value="Znf_RING/FYVE/PHD"/>
</dbReference>
<dbReference type="Gene3D" id="3.50.30.30">
    <property type="match status" value="1"/>
</dbReference>
<evidence type="ECO:0000256" key="4">
    <source>
        <dbReference type="ARBA" id="ARBA00022771"/>
    </source>
</evidence>
<evidence type="ECO:0000256" key="9">
    <source>
        <dbReference type="SAM" id="MobiDB-lite"/>
    </source>
</evidence>
<feature type="region of interest" description="Disordered" evidence="9">
    <location>
        <begin position="368"/>
        <end position="420"/>
    </location>
</feature>
<keyword evidence="3" id="KW-0479">Metal-binding</keyword>
<dbReference type="SMART" id="SM00184">
    <property type="entry name" value="RING"/>
    <property type="match status" value="1"/>
</dbReference>
<dbReference type="PANTHER" id="PTHR46539">
    <property type="entry name" value="E3 UBIQUITIN-PROTEIN LIGASE ATL42"/>
    <property type="match status" value="1"/>
</dbReference>
<evidence type="ECO:0000256" key="7">
    <source>
        <dbReference type="ARBA" id="ARBA00023136"/>
    </source>
</evidence>
<comment type="subcellular location">
    <subcellularLocation>
        <location evidence="1">Membrane</location>
        <topology evidence="1">Single-pass membrane protein</topology>
    </subcellularLocation>
</comment>
<gene>
    <name evidence="13" type="primary">putative Protein goliath</name>
    <name evidence="13" type="ORF">CLUMA_CG010039</name>
</gene>
<evidence type="ECO:0000313" key="13">
    <source>
        <dbReference type="EMBL" id="CRK96721.1"/>
    </source>
</evidence>
<dbReference type="AlphaFoldDB" id="A0A1J1IE47"/>
<keyword evidence="5" id="KW-0862">Zinc</keyword>
<feature type="domain" description="RING-type" evidence="12">
    <location>
        <begin position="307"/>
        <end position="348"/>
    </location>
</feature>
<evidence type="ECO:0000256" key="5">
    <source>
        <dbReference type="ARBA" id="ARBA00022833"/>
    </source>
</evidence>
<dbReference type="PROSITE" id="PS50089">
    <property type="entry name" value="ZF_RING_2"/>
    <property type="match status" value="1"/>
</dbReference>
<feature type="compositionally biased region" description="Basic and acidic residues" evidence="9">
    <location>
        <begin position="500"/>
        <end position="514"/>
    </location>
</feature>
<dbReference type="STRING" id="568069.A0A1J1IE47"/>
<dbReference type="SUPFAM" id="SSF57850">
    <property type="entry name" value="RING/U-box"/>
    <property type="match status" value="1"/>
</dbReference>
<accession>A0A1J1IE47</accession>
<evidence type="ECO:0000259" key="12">
    <source>
        <dbReference type="PROSITE" id="PS50089"/>
    </source>
</evidence>
<dbReference type="Gene3D" id="3.30.40.10">
    <property type="entry name" value="Zinc/RING finger domain, C3HC4 (zinc finger)"/>
    <property type="match status" value="1"/>
</dbReference>
<organism evidence="13 14">
    <name type="scientific">Clunio marinus</name>
    <dbReference type="NCBI Taxonomy" id="568069"/>
    <lineage>
        <taxon>Eukaryota</taxon>
        <taxon>Metazoa</taxon>
        <taxon>Ecdysozoa</taxon>
        <taxon>Arthropoda</taxon>
        <taxon>Hexapoda</taxon>
        <taxon>Insecta</taxon>
        <taxon>Pterygota</taxon>
        <taxon>Neoptera</taxon>
        <taxon>Endopterygota</taxon>
        <taxon>Diptera</taxon>
        <taxon>Nematocera</taxon>
        <taxon>Chironomoidea</taxon>
        <taxon>Chironomidae</taxon>
        <taxon>Clunio</taxon>
    </lineage>
</organism>
<dbReference type="Pfam" id="PF13639">
    <property type="entry name" value="zf-RING_2"/>
    <property type="match status" value="1"/>
</dbReference>
<dbReference type="OrthoDB" id="5357315at2759"/>
<dbReference type="SUPFAM" id="SSF52025">
    <property type="entry name" value="PA domain"/>
    <property type="match status" value="1"/>
</dbReference>
<feature type="signal peptide" evidence="11">
    <location>
        <begin position="1"/>
        <end position="19"/>
    </location>
</feature>
<protein>
    <submittedName>
        <fullName evidence="13">CLUMA_CG010039, isoform A</fullName>
    </submittedName>
</protein>
<feature type="transmembrane region" description="Helical" evidence="10">
    <location>
        <begin position="240"/>
        <end position="263"/>
    </location>
</feature>
<sequence>MMKSLVLLFLLGVARNGGSIYTRDSKSGEKQIDFINNGVVNAFAGLPVTPKSEAKLDNLLEISDANRYITLAFFNVSWTDSDGGKWDMDSEERSKYGMGRVKDVQGRLIHITDANNPQDHSGCNESLRDSFGKHLPTDNSTPWIALIKRGGCDFEKKILNVYREKAVGVIIYNNISGHELNYMKITKKELLEGNITSVFTPLQKGLTLIEKLKAYENVEVIIKAGTRIDKRNSLNHRSSVLFVTISFIIVMVISMLWLVVYYYQRFRYLQTKENEQKMDTNKAKEALKKIPTKTIKTLSKELESDCCAVCIEAYRLNDVLRSLPCKHDFHKNCIDPWLLEHHTCPLCKARVLKQFGYVNTGSQESIIQLDLDDEEDSETSPAGQRRRYSVSPMPQIRSSESQTSGRSSPDSDMPADANAAPPIDSIVIHKTNEAAARCLTCDGKSKSDGFSGSASLPAKFSTKCPECSEPIQDTHLTLDVSKMKRHSKVRPTILSPNCDNIHRDSDLNDTDTKH</sequence>
<dbReference type="GO" id="GO:0008270">
    <property type="term" value="F:zinc ion binding"/>
    <property type="evidence" value="ECO:0007669"/>
    <property type="project" value="UniProtKB-KW"/>
</dbReference>
<evidence type="ECO:0000256" key="6">
    <source>
        <dbReference type="ARBA" id="ARBA00022989"/>
    </source>
</evidence>
<dbReference type="Pfam" id="PF02225">
    <property type="entry name" value="PA"/>
    <property type="match status" value="1"/>
</dbReference>
<evidence type="ECO:0000256" key="11">
    <source>
        <dbReference type="SAM" id="SignalP"/>
    </source>
</evidence>
<evidence type="ECO:0000313" key="14">
    <source>
        <dbReference type="Proteomes" id="UP000183832"/>
    </source>
</evidence>
<keyword evidence="4 8" id="KW-0863">Zinc-finger</keyword>
<evidence type="ECO:0000256" key="8">
    <source>
        <dbReference type="PROSITE-ProRule" id="PRU00175"/>
    </source>
</evidence>
<keyword evidence="2 10" id="KW-0812">Transmembrane</keyword>
<dbReference type="EMBL" id="CVRI01000044">
    <property type="protein sequence ID" value="CRK96721.1"/>
    <property type="molecule type" value="Genomic_DNA"/>
</dbReference>
<name>A0A1J1IE47_9DIPT</name>
<keyword evidence="6 10" id="KW-1133">Transmembrane helix</keyword>
<dbReference type="InterPro" id="IPR001841">
    <property type="entry name" value="Znf_RING"/>
</dbReference>
<dbReference type="InterPro" id="IPR003137">
    <property type="entry name" value="PA_domain"/>
</dbReference>
<evidence type="ECO:0000256" key="3">
    <source>
        <dbReference type="ARBA" id="ARBA00022723"/>
    </source>
</evidence>
<reference evidence="13 14" key="1">
    <citation type="submission" date="2015-04" db="EMBL/GenBank/DDBJ databases">
        <authorList>
            <person name="Syromyatnikov M.Y."/>
            <person name="Popov V.N."/>
        </authorList>
    </citation>
    <scope>NUCLEOTIDE SEQUENCE [LARGE SCALE GENOMIC DNA]</scope>
</reference>
<evidence type="ECO:0000256" key="10">
    <source>
        <dbReference type="SAM" id="Phobius"/>
    </source>
</evidence>
<keyword evidence="7 10" id="KW-0472">Membrane</keyword>